<keyword evidence="4" id="KW-0812">Transmembrane</keyword>
<keyword evidence="4" id="KW-1133">Transmembrane helix</keyword>
<keyword evidence="2 4" id="KW-0472">Membrane</keyword>
<feature type="compositionally biased region" description="Basic and acidic residues" evidence="3">
    <location>
        <begin position="25"/>
        <end position="34"/>
    </location>
</feature>
<evidence type="ECO:0000256" key="2">
    <source>
        <dbReference type="ARBA" id="ARBA00023136"/>
    </source>
</evidence>
<evidence type="ECO:0000256" key="1">
    <source>
        <dbReference type="ARBA" id="ARBA00004370"/>
    </source>
</evidence>
<sequence>MSVKQRSVRRPRVAGHNRRRPTISETHDETHDETQVTPTADSEDPEILEQPRAEARSKIPRILVIVAAVLVGAGVFFLVKAQSVDTGGHTKAMTEVNGQVKAGLEKIFSFSYDNVDATGAHDVLAGQAVGEYDKLIEQVRAQAPAQKLVLATRVTTTGVKSIDGDKAELLVFLDQVATRVDTGKTNGSAAALSVTAEKQNGSWKIVSLIPR</sequence>
<evidence type="ECO:0000256" key="3">
    <source>
        <dbReference type="SAM" id="MobiDB-lite"/>
    </source>
</evidence>
<dbReference type="EMBL" id="QHKI01000001">
    <property type="protein sequence ID" value="RSM91831.1"/>
    <property type="molecule type" value="Genomic_DNA"/>
</dbReference>
<feature type="transmembrane region" description="Helical" evidence="4">
    <location>
        <begin position="62"/>
        <end position="79"/>
    </location>
</feature>
<dbReference type="PANTHER" id="PTHR37042">
    <property type="entry name" value="OUTER MEMBRANE PROTEIN RV1973"/>
    <property type="match status" value="1"/>
</dbReference>
<accession>A0A428ZUW1</accession>
<evidence type="ECO:0000313" key="5">
    <source>
        <dbReference type="EMBL" id="RSM91831.1"/>
    </source>
</evidence>
<protein>
    <recommendedName>
        <fullName evidence="7">Mce-associated membrane protein</fullName>
    </recommendedName>
</protein>
<evidence type="ECO:0000256" key="4">
    <source>
        <dbReference type="SAM" id="Phobius"/>
    </source>
</evidence>
<feature type="region of interest" description="Disordered" evidence="3">
    <location>
        <begin position="1"/>
        <end position="46"/>
    </location>
</feature>
<proteinExistence type="predicted"/>
<evidence type="ECO:0008006" key="7">
    <source>
        <dbReference type="Google" id="ProtNLM"/>
    </source>
</evidence>
<dbReference type="RefSeq" id="WP_051793921.1">
    <property type="nucleotide sequence ID" value="NZ_QHKI01000001.1"/>
</dbReference>
<dbReference type="GO" id="GO:0016020">
    <property type="term" value="C:membrane"/>
    <property type="evidence" value="ECO:0007669"/>
    <property type="project" value="UniProtKB-SubCell"/>
</dbReference>
<comment type="caution">
    <text evidence="5">The sequence shown here is derived from an EMBL/GenBank/DDBJ whole genome shotgun (WGS) entry which is preliminary data.</text>
</comment>
<reference evidence="5 6" key="1">
    <citation type="submission" date="2018-05" db="EMBL/GenBank/DDBJ databases">
        <title>Evolution of GPA BGCs.</title>
        <authorList>
            <person name="Waglechner N."/>
            <person name="Wright G.D."/>
        </authorList>
    </citation>
    <scope>NUCLEOTIDE SEQUENCE [LARGE SCALE GENOMIC DNA]</scope>
    <source>
        <strain evidence="5 6">A82846</strain>
    </source>
</reference>
<feature type="compositionally biased region" description="Basic residues" evidence="3">
    <location>
        <begin position="1"/>
        <end position="21"/>
    </location>
</feature>
<dbReference type="AlphaFoldDB" id="A0A428ZUW1"/>
<dbReference type="OrthoDB" id="5192320at2"/>
<name>A0A428ZUW1_KIBAR</name>
<dbReference type="Proteomes" id="UP000287547">
    <property type="component" value="Unassembled WGS sequence"/>
</dbReference>
<organism evidence="5 6">
    <name type="scientific">Kibdelosporangium aridum</name>
    <dbReference type="NCBI Taxonomy" id="2030"/>
    <lineage>
        <taxon>Bacteria</taxon>
        <taxon>Bacillati</taxon>
        <taxon>Actinomycetota</taxon>
        <taxon>Actinomycetes</taxon>
        <taxon>Pseudonocardiales</taxon>
        <taxon>Pseudonocardiaceae</taxon>
        <taxon>Kibdelosporangium</taxon>
    </lineage>
</organism>
<evidence type="ECO:0000313" key="6">
    <source>
        <dbReference type="Proteomes" id="UP000287547"/>
    </source>
</evidence>
<gene>
    <name evidence="5" type="ORF">DMH04_02360</name>
</gene>
<comment type="subcellular location">
    <subcellularLocation>
        <location evidence="1">Membrane</location>
    </subcellularLocation>
</comment>
<dbReference type="PANTHER" id="PTHR37042:SF4">
    <property type="entry name" value="OUTER MEMBRANE PROTEIN RV1973"/>
    <property type="match status" value="1"/>
</dbReference>